<sequence>MSQSPIIAYSRRKSFEFNIGDIVYKRAYVLSDKDKHFSKKLAPKYIKCRVIQKLSPLVYVLEDMSGKNLGTWHIKDLKIPTLK</sequence>
<proteinExistence type="predicted"/>
<dbReference type="EMBL" id="JACKWZ010000958">
    <property type="protein sequence ID" value="KAF9404508.1"/>
    <property type="molecule type" value="Genomic_DNA"/>
</dbReference>
<evidence type="ECO:0000313" key="2">
    <source>
        <dbReference type="EMBL" id="KAF9409378.1"/>
    </source>
</evidence>
<dbReference type="AlphaFoldDB" id="A0A835G9H3"/>
<protein>
    <submittedName>
        <fullName evidence="2">Uncharacterized protein</fullName>
    </submittedName>
</protein>
<evidence type="ECO:0000313" key="3">
    <source>
        <dbReference type="Proteomes" id="UP000648187"/>
    </source>
</evidence>
<name>A0A835G9H3_SPOEX</name>
<accession>A0A835G9H3</accession>
<evidence type="ECO:0000313" key="1">
    <source>
        <dbReference type="EMBL" id="KAF9404508.1"/>
    </source>
</evidence>
<reference evidence="2" key="1">
    <citation type="submission" date="2020-08" db="EMBL/GenBank/DDBJ databases">
        <title>Spodoptera exigua strain:BAW_Kor-Di-RS1 Genome sequencing and assembly.</title>
        <authorList>
            <person name="Kim J."/>
            <person name="Nam H.Y."/>
            <person name="Kwon M."/>
            <person name="Choi J.H."/>
            <person name="Cho S.R."/>
            <person name="Kim G.-H."/>
        </authorList>
    </citation>
    <scope>NUCLEOTIDE SEQUENCE</scope>
    <source>
        <strain evidence="2">BAW_Kor-Di-RS1</strain>
        <tissue evidence="2">Whole-body</tissue>
    </source>
</reference>
<comment type="caution">
    <text evidence="2">The sequence shown here is derived from an EMBL/GenBank/DDBJ whole genome shotgun (WGS) entry which is preliminary data.</text>
</comment>
<gene>
    <name evidence="2" type="ORF">HW555_011243</name>
    <name evidence="1" type="ORF">HW555_014309</name>
</gene>
<keyword evidence="3" id="KW-1185">Reference proteome</keyword>
<dbReference type="Proteomes" id="UP000648187">
    <property type="component" value="Unassembled WGS sequence"/>
</dbReference>
<dbReference type="EMBL" id="JACKWZ010000322">
    <property type="protein sequence ID" value="KAF9409378.1"/>
    <property type="molecule type" value="Genomic_DNA"/>
</dbReference>
<organism evidence="2 3">
    <name type="scientific">Spodoptera exigua</name>
    <name type="common">Beet armyworm</name>
    <name type="synonym">Noctua fulgens</name>
    <dbReference type="NCBI Taxonomy" id="7107"/>
    <lineage>
        <taxon>Eukaryota</taxon>
        <taxon>Metazoa</taxon>
        <taxon>Ecdysozoa</taxon>
        <taxon>Arthropoda</taxon>
        <taxon>Hexapoda</taxon>
        <taxon>Insecta</taxon>
        <taxon>Pterygota</taxon>
        <taxon>Neoptera</taxon>
        <taxon>Endopterygota</taxon>
        <taxon>Lepidoptera</taxon>
        <taxon>Glossata</taxon>
        <taxon>Ditrysia</taxon>
        <taxon>Noctuoidea</taxon>
        <taxon>Noctuidae</taxon>
        <taxon>Amphipyrinae</taxon>
        <taxon>Spodoptera</taxon>
    </lineage>
</organism>